<dbReference type="eggNOG" id="COG4314">
    <property type="taxonomic scope" value="Bacteria"/>
</dbReference>
<accession>Q2SGU0</accession>
<dbReference type="EMBL" id="CP000155">
    <property type="protein sequence ID" value="ABC30134.1"/>
    <property type="molecule type" value="Genomic_DNA"/>
</dbReference>
<sequence length="174" mass="19037">MLGIYEWTLKSSLGVLLILVLLGLTGCRDPVSDASVQLSAVHFEPEDECHICGMVIARLPGPKGEAVLADGQVFKFCSTYELFTWLLQPENRRPGSAVFVHDMSRTDWNTPDNDHLIDARTASYVLGAKIKSGMGPSLASFKSEEDAKAFMAAHGGRLLGYGQINLESLNHRDD</sequence>
<gene>
    <name evidence="1" type="ordered locus">HCH_03384</name>
</gene>
<name>Q2SGU0_HAHCH</name>
<proteinExistence type="predicted"/>
<dbReference type="AlphaFoldDB" id="Q2SGU0"/>
<dbReference type="Gene3D" id="3.30.70.2050">
    <property type="match status" value="1"/>
</dbReference>
<keyword evidence="1" id="KW-0449">Lipoprotein</keyword>
<dbReference type="PANTHER" id="PTHR41247:SF1">
    <property type="entry name" value="HTH-TYPE TRANSCRIPTIONAL REPRESSOR YCNK"/>
    <property type="match status" value="1"/>
</dbReference>
<reference evidence="1 2" key="1">
    <citation type="journal article" date="2005" name="Nucleic Acids Res.">
        <title>Genomic blueprint of Hahella chejuensis, a marine microbe producing an algicidal agent.</title>
        <authorList>
            <person name="Jeong H."/>
            <person name="Yim J.H."/>
            <person name="Lee C."/>
            <person name="Choi S.-H."/>
            <person name="Park Y.K."/>
            <person name="Yoon S.H."/>
            <person name="Hur C.-G."/>
            <person name="Kang H.-Y."/>
            <person name="Kim D."/>
            <person name="Lee H.H."/>
            <person name="Park K.H."/>
            <person name="Park S.-H."/>
            <person name="Park H.-S."/>
            <person name="Lee H.K."/>
            <person name="Oh T.K."/>
            <person name="Kim J.F."/>
        </authorList>
    </citation>
    <scope>NUCLEOTIDE SEQUENCE [LARGE SCALE GENOMIC DNA]</scope>
    <source>
        <strain evidence="1 2">KCTC 2396</strain>
    </source>
</reference>
<dbReference type="Gene3D" id="3.30.70.2060">
    <property type="match status" value="1"/>
</dbReference>
<evidence type="ECO:0000313" key="2">
    <source>
        <dbReference type="Proteomes" id="UP000000238"/>
    </source>
</evidence>
<dbReference type="Proteomes" id="UP000000238">
    <property type="component" value="Chromosome"/>
</dbReference>
<protein>
    <submittedName>
        <fullName evidence="1">Predicted lipoprotein involved in nitrous oxide reduction</fullName>
    </submittedName>
</protein>
<dbReference type="PANTHER" id="PTHR41247">
    <property type="entry name" value="HTH-TYPE TRANSCRIPTIONAL REPRESSOR YCNK"/>
    <property type="match status" value="1"/>
</dbReference>
<dbReference type="HOGENOM" id="CLU_096026_0_0_6"/>
<evidence type="ECO:0000313" key="1">
    <source>
        <dbReference type="EMBL" id="ABC30134.1"/>
    </source>
</evidence>
<dbReference type="InterPro" id="IPR008719">
    <property type="entry name" value="N2O_reductase_NosL"/>
</dbReference>
<keyword evidence="2" id="KW-1185">Reference proteome</keyword>
<dbReference type="Pfam" id="PF05573">
    <property type="entry name" value="NosL"/>
    <property type="match status" value="1"/>
</dbReference>
<dbReference type="SUPFAM" id="SSF160387">
    <property type="entry name" value="NosL/MerB-like"/>
    <property type="match status" value="1"/>
</dbReference>
<dbReference type="KEGG" id="hch:HCH_03384"/>
<organism evidence="1 2">
    <name type="scientific">Hahella chejuensis (strain KCTC 2396)</name>
    <dbReference type="NCBI Taxonomy" id="349521"/>
    <lineage>
        <taxon>Bacteria</taxon>
        <taxon>Pseudomonadati</taxon>
        <taxon>Pseudomonadota</taxon>
        <taxon>Gammaproteobacteria</taxon>
        <taxon>Oceanospirillales</taxon>
        <taxon>Hahellaceae</taxon>
        <taxon>Hahella</taxon>
    </lineage>
</organism>
<dbReference type="STRING" id="349521.HCH_03384"/>